<feature type="compositionally biased region" description="Polar residues" evidence="1">
    <location>
        <begin position="52"/>
        <end position="69"/>
    </location>
</feature>
<organism evidence="3 4">
    <name type="scientific">Schaalia odontolytica</name>
    <dbReference type="NCBI Taxonomy" id="1660"/>
    <lineage>
        <taxon>Bacteria</taxon>
        <taxon>Bacillati</taxon>
        <taxon>Actinomycetota</taxon>
        <taxon>Actinomycetes</taxon>
        <taxon>Actinomycetales</taxon>
        <taxon>Actinomycetaceae</taxon>
        <taxon>Schaalia</taxon>
    </lineage>
</organism>
<dbReference type="EMBL" id="LLVT01000001">
    <property type="protein sequence ID" value="KSW13493.1"/>
    <property type="molecule type" value="Genomic_DNA"/>
</dbReference>
<feature type="region of interest" description="Disordered" evidence="1">
    <location>
        <begin position="1"/>
        <end position="119"/>
    </location>
</feature>
<reference evidence="3 4" key="1">
    <citation type="submission" date="2015-10" db="EMBL/GenBank/DDBJ databases">
        <title>Draft Genome of Actinomyces odontolyticus subsp. actinosynbacter strain XH001.</title>
        <authorList>
            <person name="Mclean J.S."/>
            <person name="He X."/>
        </authorList>
    </citation>
    <scope>NUCLEOTIDE SEQUENCE [LARGE SCALE GENOMIC DNA]</scope>
    <source>
        <strain evidence="3 4">XH001</strain>
    </source>
</reference>
<evidence type="ECO:0000313" key="4">
    <source>
        <dbReference type="Proteomes" id="UP000054686"/>
    </source>
</evidence>
<feature type="transmembrane region" description="Helical" evidence="2">
    <location>
        <begin position="133"/>
        <end position="154"/>
    </location>
</feature>
<name>A0A0V8RZJ8_9ACTO</name>
<feature type="compositionally biased region" description="Polar residues" evidence="1">
    <location>
        <begin position="23"/>
        <end position="41"/>
    </location>
</feature>
<evidence type="ECO:0000256" key="1">
    <source>
        <dbReference type="SAM" id="MobiDB-lite"/>
    </source>
</evidence>
<keyword evidence="2" id="KW-0472">Membrane</keyword>
<evidence type="ECO:0000313" key="3">
    <source>
        <dbReference type="EMBL" id="KSW13493.1"/>
    </source>
</evidence>
<proteinExistence type="predicted"/>
<protein>
    <submittedName>
        <fullName evidence="3">Uncharacterized protein</fullName>
    </submittedName>
</protein>
<gene>
    <name evidence="3" type="ORF">APY09_03885</name>
</gene>
<dbReference type="AlphaFoldDB" id="A0A0V8RZJ8"/>
<comment type="caution">
    <text evidence="3">The sequence shown here is derived from an EMBL/GenBank/DDBJ whole genome shotgun (WGS) entry which is preliminary data.</text>
</comment>
<dbReference type="RefSeq" id="WP_060566250.1">
    <property type="nucleotide sequence ID" value="NZ_CP040006.1"/>
</dbReference>
<evidence type="ECO:0000256" key="2">
    <source>
        <dbReference type="SAM" id="Phobius"/>
    </source>
</evidence>
<sequence>MSNDFSRWAPPDADSTPAPGSEPKTQSTAEQPADRASSTGASPVPDRFAPTIGQSEGTATGQSGVTSSLKPVLGSLVTGATRTTATPQSSASRDEASSPASPPRKGARPPRTRTNPERIAGHQAYVRLQRKKAALIVAASLAVIALLFALPRVIAAIPKPAAQPVASQGYKGSATNTNVLSSEWAAGVSVAWTVPEPRSGIDKPFETTLFADGTTLYMVSRDHHSYSISLAAIDVSSSEPTVLWTSNDGSMEIPYSGADFSIVSVGEWLAVENILISKSTGIQTQAPWEDGHPIAMVDDILVTCSGMETCAGWKQESGSWTQQWQSITGKQSRNSSLSRWDGPRTIGTGEEASALVPVDDYRNPQIVNVHTGVVTTFGQEGRLAHARSYSYDALYPASDGLIVRKNATLLEKFDMSGNSLGTFGPSLKHIIPAEDGRMPTLSEWDAFFDSGRTPWTTGMLEATGDGCQTLTVHTSGGVAKYSAEGLVGVSSSTRPPCSFSPTHARASADGTAAFILNIGYKEQTVYFFDMANNKAHTSAELRAARNHTWVYDDLLVGLTDEGLIAFTPTSS</sequence>
<keyword evidence="2" id="KW-0812">Transmembrane</keyword>
<accession>A0A0V8RZJ8</accession>
<dbReference type="Proteomes" id="UP000054686">
    <property type="component" value="Unassembled WGS sequence"/>
</dbReference>
<keyword evidence="2" id="KW-1133">Transmembrane helix</keyword>
<feature type="compositionally biased region" description="Polar residues" evidence="1">
    <location>
        <begin position="78"/>
        <end position="91"/>
    </location>
</feature>